<evidence type="ECO:0000313" key="2">
    <source>
        <dbReference type="EMBL" id="WXB16044.1"/>
    </source>
</evidence>
<dbReference type="CDD" id="cd05262">
    <property type="entry name" value="SDR_a7"/>
    <property type="match status" value="1"/>
</dbReference>
<dbReference type="SUPFAM" id="SSF51735">
    <property type="entry name" value="NAD(P)-binding Rossmann-fold domains"/>
    <property type="match status" value="1"/>
</dbReference>
<dbReference type="EMBL" id="CP089984">
    <property type="protein sequence ID" value="WXB16044.1"/>
    <property type="molecule type" value="Genomic_DNA"/>
</dbReference>
<proteinExistence type="predicted"/>
<feature type="domain" description="NAD-dependent epimerase/dehydratase" evidence="1">
    <location>
        <begin position="4"/>
        <end position="215"/>
    </location>
</feature>
<dbReference type="Gene3D" id="3.40.50.720">
    <property type="entry name" value="NAD(P)-binding Rossmann-like Domain"/>
    <property type="match status" value="1"/>
</dbReference>
<name>A0ABZ2LYN6_9BACT</name>
<dbReference type="InterPro" id="IPR001509">
    <property type="entry name" value="Epimerase_deHydtase"/>
</dbReference>
<dbReference type="InterPro" id="IPR036291">
    <property type="entry name" value="NAD(P)-bd_dom_sf"/>
</dbReference>
<reference evidence="2 3" key="1">
    <citation type="submission" date="2021-12" db="EMBL/GenBank/DDBJ databases">
        <title>Discovery of the Pendulisporaceae a myxobacterial family with distinct sporulation behavior and unique specialized metabolism.</title>
        <authorList>
            <person name="Garcia R."/>
            <person name="Popoff A."/>
            <person name="Bader C.D."/>
            <person name="Loehr J."/>
            <person name="Walesch S."/>
            <person name="Walt C."/>
            <person name="Boldt J."/>
            <person name="Bunk B."/>
            <person name="Haeckl F.J.F.P.J."/>
            <person name="Gunesch A.P."/>
            <person name="Birkelbach J."/>
            <person name="Nuebel U."/>
            <person name="Pietschmann T."/>
            <person name="Bach T."/>
            <person name="Mueller R."/>
        </authorList>
    </citation>
    <scope>NUCLEOTIDE SEQUENCE [LARGE SCALE GENOMIC DNA]</scope>
    <source>
        <strain evidence="2 3">MSr11954</strain>
    </source>
</reference>
<dbReference type="PANTHER" id="PTHR48079">
    <property type="entry name" value="PROTEIN YEEZ"/>
    <property type="match status" value="1"/>
</dbReference>
<keyword evidence="3" id="KW-1185">Reference proteome</keyword>
<gene>
    <name evidence="2" type="ORF">LZC94_01955</name>
</gene>
<dbReference type="RefSeq" id="WP_394825673.1">
    <property type="nucleotide sequence ID" value="NZ_CP089984.1"/>
</dbReference>
<protein>
    <submittedName>
        <fullName evidence="2">SDR family oxidoreductase</fullName>
    </submittedName>
</protein>
<accession>A0ABZ2LYN6</accession>
<dbReference type="PANTHER" id="PTHR48079:SF6">
    <property type="entry name" value="NAD(P)-BINDING DOMAIN-CONTAINING PROTEIN-RELATED"/>
    <property type="match status" value="1"/>
</dbReference>
<sequence>MMRVFVTGGTGFVGAELVAELIRTGHRVLGLARSQASARKLRSAGAEVQEGDLADRDGLRRGALASDAVIHAAFDLDLADWAKGGESDGRAIEAIGDAIADSPRLFVVTSGAFGIDVPGMASERDESPAGGHPRVTERVAAEASARGARVALLRLGVVHGNGDRHFLPKLIAIARAKGISAYVGDGAQRWPMVHLRDAAEAYRLTLERGAAGARYHAIAEEGVAVREIAAVIARKLGVPLVSQSPEEAAAHFGPLAPFVSRDRPTASARTREELGWSPHRQGLLEDLEQGSYFTRPA</sequence>
<dbReference type="Proteomes" id="UP001370348">
    <property type="component" value="Chromosome"/>
</dbReference>
<dbReference type="Pfam" id="PF01370">
    <property type="entry name" value="Epimerase"/>
    <property type="match status" value="1"/>
</dbReference>
<dbReference type="InterPro" id="IPR051783">
    <property type="entry name" value="NAD(P)-dependent_oxidoreduct"/>
</dbReference>
<organism evidence="2 3">
    <name type="scientific">Pendulispora albinea</name>
    <dbReference type="NCBI Taxonomy" id="2741071"/>
    <lineage>
        <taxon>Bacteria</taxon>
        <taxon>Pseudomonadati</taxon>
        <taxon>Myxococcota</taxon>
        <taxon>Myxococcia</taxon>
        <taxon>Myxococcales</taxon>
        <taxon>Sorangiineae</taxon>
        <taxon>Pendulisporaceae</taxon>
        <taxon>Pendulispora</taxon>
    </lineage>
</organism>
<evidence type="ECO:0000259" key="1">
    <source>
        <dbReference type="Pfam" id="PF01370"/>
    </source>
</evidence>
<evidence type="ECO:0000313" key="3">
    <source>
        <dbReference type="Proteomes" id="UP001370348"/>
    </source>
</evidence>